<gene>
    <name evidence="1" type="ORF">CEXT_801231</name>
</gene>
<dbReference type="AlphaFoldDB" id="A0AAV4NCI9"/>
<organism evidence="1 2">
    <name type="scientific">Caerostris extrusa</name>
    <name type="common">Bark spider</name>
    <name type="synonym">Caerostris bankana</name>
    <dbReference type="NCBI Taxonomy" id="172846"/>
    <lineage>
        <taxon>Eukaryota</taxon>
        <taxon>Metazoa</taxon>
        <taxon>Ecdysozoa</taxon>
        <taxon>Arthropoda</taxon>
        <taxon>Chelicerata</taxon>
        <taxon>Arachnida</taxon>
        <taxon>Araneae</taxon>
        <taxon>Araneomorphae</taxon>
        <taxon>Entelegynae</taxon>
        <taxon>Araneoidea</taxon>
        <taxon>Araneidae</taxon>
        <taxon>Caerostris</taxon>
    </lineage>
</organism>
<accession>A0AAV4NCI9</accession>
<comment type="caution">
    <text evidence="1">The sequence shown here is derived from an EMBL/GenBank/DDBJ whole genome shotgun (WGS) entry which is preliminary data.</text>
</comment>
<proteinExistence type="predicted"/>
<evidence type="ECO:0000313" key="2">
    <source>
        <dbReference type="Proteomes" id="UP001054945"/>
    </source>
</evidence>
<protein>
    <submittedName>
        <fullName evidence="1">Uncharacterized protein</fullName>
    </submittedName>
</protein>
<keyword evidence="2" id="KW-1185">Reference proteome</keyword>
<evidence type="ECO:0000313" key="1">
    <source>
        <dbReference type="EMBL" id="GIX82495.1"/>
    </source>
</evidence>
<dbReference type="Proteomes" id="UP001054945">
    <property type="component" value="Unassembled WGS sequence"/>
</dbReference>
<dbReference type="EMBL" id="BPLR01020784">
    <property type="protein sequence ID" value="GIX82495.1"/>
    <property type="molecule type" value="Genomic_DNA"/>
</dbReference>
<reference evidence="1 2" key="1">
    <citation type="submission" date="2021-06" db="EMBL/GenBank/DDBJ databases">
        <title>Caerostris extrusa draft genome.</title>
        <authorList>
            <person name="Kono N."/>
            <person name="Arakawa K."/>
        </authorList>
    </citation>
    <scope>NUCLEOTIDE SEQUENCE [LARGE SCALE GENOMIC DNA]</scope>
</reference>
<name>A0AAV4NCI9_CAEEX</name>
<sequence length="79" mass="9218">MGAYRVDDWQQLMFLSSPFSLAMSLTIQFQCCTHGNLQMIFQHVSRRAISGHWMNKLVRKTGGKENRTKPDEQVILYKI</sequence>